<feature type="transmembrane region" description="Helical" evidence="6">
    <location>
        <begin position="307"/>
        <end position="329"/>
    </location>
</feature>
<evidence type="ECO:0000256" key="3">
    <source>
        <dbReference type="ARBA" id="ARBA00022692"/>
    </source>
</evidence>
<protein>
    <submittedName>
        <fullName evidence="7">Polysaccharide transport protein, putative</fullName>
    </submittedName>
</protein>
<feature type="transmembrane region" description="Helical" evidence="6">
    <location>
        <begin position="430"/>
        <end position="451"/>
    </location>
</feature>
<dbReference type="EMBL" id="AE017194">
    <property type="protein sequence ID" value="AAS44286.1"/>
    <property type="molecule type" value="Genomic_DNA"/>
</dbReference>
<name>Q72XJ0_BACC1</name>
<feature type="transmembrane region" description="Helical" evidence="6">
    <location>
        <begin position="54"/>
        <end position="74"/>
    </location>
</feature>
<keyword evidence="4 6" id="KW-1133">Transmembrane helix</keyword>
<dbReference type="PANTHER" id="PTHR30250:SF26">
    <property type="entry name" value="PSMA PROTEIN"/>
    <property type="match status" value="1"/>
</dbReference>
<evidence type="ECO:0000256" key="2">
    <source>
        <dbReference type="ARBA" id="ARBA00022475"/>
    </source>
</evidence>
<proteinExistence type="predicted"/>
<sequence>MRMRSKKALANISVALILQIVAIICGLILPRLIISTFGSDVNGLINSITQFLGYIILLEAGVGGVVRAALYKPLASSNINSISGIMKATERFFKVVAYIFIGYLLIMALIFPYLVGDNFDKFFTFTLVLIIGISTFFQYYLGISYQILLQADQRSYVTSVVQIITLSFNTVLVIILVNLDASIHMVKLGSAVVFVIRPLLLNIYVHRKYKIIKDCQPDNNAIKQRWDGLGHHIAFLLHTNTDIALLTIFANMKEVSVYSIYYLVVSSIKKITATFSSGLEAAFGNMIAKDEKEVLNRNFRMFEFSSFTITTVLFTSTALLILPFVSLYTSGITDADYYRPTFAYILIAAEAIFCIRIPYNAVVLAAGHYKQTRNGAILEAIINIVLSLILVNFFGIIGVAIGTLCAMLFRTVQYAIYLSKNILKRSIWIFIKKIMVYALSSVVTILVVKLLPSLTLDSYISWFIYGIEVAVIATLITILIGTVFYYKDMKEIILIAKRMFFKKKSKNI</sequence>
<evidence type="ECO:0000313" key="7">
    <source>
        <dbReference type="EMBL" id="AAS44286.1"/>
    </source>
</evidence>
<keyword evidence="5 6" id="KW-0472">Membrane</keyword>
<evidence type="ECO:0000256" key="6">
    <source>
        <dbReference type="SAM" id="Phobius"/>
    </source>
</evidence>
<reference evidence="7 8" key="1">
    <citation type="journal article" date="2004" name="Nucleic Acids Res.">
        <title>The genome sequence of Bacillus cereus ATCC 10987 reveals metabolic adaptations and a large plasmid related to Bacillus anthracis pXO1.</title>
        <authorList>
            <person name="Rasko D.A."/>
            <person name="Ravel J."/>
            <person name="Okstad O.A."/>
            <person name="Helgason E."/>
            <person name="Cer R.Z."/>
            <person name="Jiang L."/>
            <person name="Shores K.A."/>
            <person name="Fouts D.E."/>
            <person name="Tourasse N.J."/>
            <person name="Angiuoli S.V."/>
            <person name="Kolonay J."/>
            <person name="Nelson W.C."/>
            <person name="Kolsto A.-B."/>
            <person name="Fraser C.M."/>
            <person name="Read T.D."/>
        </authorList>
    </citation>
    <scope>NUCLEOTIDE SEQUENCE [LARGE SCALE GENOMIC DNA]</scope>
    <source>
        <strain evidence="8">ATCC 10987 / NRS 248</strain>
    </source>
</reference>
<feature type="transmembrane region" description="Helical" evidence="6">
    <location>
        <begin position="341"/>
        <end position="364"/>
    </location>
</feature>
<keyword evidence="2" id="KW-1003">Cell membrane</keyword>
<evidence type="ECO:0000256" key="1">
    <source>
        <dbReference type="ARBA" id="ARBA00004651"/>
    </source>
</evidence>
<dbReference type="AlphaFoldDB" id="Q72XJ0"/>
<feature type="transmembrane region" description="Helical" evidence="6">
    <location>
        <begin position="155"/>
        <end position="179"/>
    </location>
</feature>
<evidence type="ECO:0000256" key="5">
    <source>
        <dbReference type="ARBA" id="ARBA00023136"/>
    </source>
</evidence>
<feature type="transmembrane region" description="Helical" evidence="6">
    <location>
        <begin position="122"/>
        <end position="143"/>
    </location>
</feature>
<accession>Q72XJ0</accession>
<keyword evidence="3 6" id="KW-0812">Transmembrane</keyword>
<feature type="transmembrane region" description="Helical" evidence="6">
    <location>
        <begin position="12"/>
        <end position="34"/>
    </location>
</feature>
<feature type="transmembrane region" description="Helical" evidence="6">
    <location>
        <begin position="463"/>
        <end position="486"/>
    </location>
</feature>
<dbReference type="PANTHER" id="PTHR30250">
    <property type="entry name" value="PST FAMILY PREDICTED COLANIC ACID TRANSPORTER"/>
    <property type="match status" value="1"/>
</dbReference>
<dbReference type="Proteomes" id="UP000002527">
    <property type="component" value="Chromosome"/>
</dbReference>
<dbReference type="GO" id="GO:0005886">
    <property type="term" value="C:plasma membrane"/>
    <property type="evidence" value="ECO:0007669"/>
    <property type="project" value="UniProtKB-SubCell"/>
</dbReference>
<organism evidence="7 8">
    <name type="scientific">Bacillus cereus (strain ATCC 10987 / NRS 248)</name>
    <dbReference type="NCBI Taxonomy" id="222523"/>
    <lineage>
        <taxon>Bacteria</taxon>
        <taxon>Bacillati</taxon>
        <taxon>Bacillota</taxon>
        <taxon>Bacilli</taxon>
        <taxon>Bacillales</taxon>
        <taxon>Bacillaceae</taxon>
        <taxon>Bacillus</taxon>
        <taxon>Bacillus cereus group</taxon>
    </lineage>
</organism>
<dbReference type="HOGENOM" id="CLU_040766_0_0_9"/>
<feature type="transmembrane region" description="Helical" evidence="6">
    <location>
        <begin position="185"/>
        <end position="205"/>
    </location>
</feature>
<dbReference type="KEGG" id="bca:BCE_5386"/>
<evidence type="ECO:0000256" key="4">
    <source>
        <dbReference type="ARBA" id="ARBA00022989"/>
    </source>
</evidence>
<gene>
    <name evidence="7" type="ordered locus">BCE_5386</name>
</gene>
<dbReference type="InterPro" id="IPR050833">
    <property type="entry name" value="Poly_Biosynth_Transport"/>
</dbReference>
<feature type="transmembrane region" description="Helical" evidence="6">
    <location>
        <begin position="95"/>
        <end position="116"/>
    </location>
</feature>
<evidence type="ECO:0000313" key="8">
    <source>
        <dbReference type="Proteomes" id="UP000002527"/>
    </source>
</evidence>
<comment type="subcellular location">
    <subcellularLocation>
        <location evidence="1">Cell membrane</location>
        <topology evidence="1">Multi-pass membrane protein</topology>
    </subcellularLocation>
</comment>